<gene>
    <name evidence="2" type="ORF">OUZ56_008311</name>
</gene>
<name>A0ABR0ACL3_9CRUS</name>
<feature type="compositionally biased region" description="Acidic residues" evidence="1">
    <location>
        <begin position="45"/>
        <end position="56"/>
    </location>
</feature>
<feature type="region of interest" description="Disordered" evidence="1">
    <location>
        <begin position="44"/>
        <end position="63"/>
    </location>
</feature>
<dbReference type="Proteomes" id="UP001234178">
    <property type="component" value="Unassembled WGS sequence"/>
</dbReference>
<comment type="caution">
    <text evidence="2">The sequence shown here is derived from an EMBL/GenBank/DDBJ whole genome shotgun (WGS) entry which is preliminary data.</text>
</comment>
<protein>
    <submittedName>
        <fullName evidence="2">Uncharacterized protein</fullName>
    </submittedName>
</protein>
<organism evidence="2 3">
    <name type="scientific">Daphnia magna</name>
    <dbReference type="NCBI Taxonomy" id="35525"/>
    <lineage>
        <taxon>Eukaryota</taxon>
        <taxon>Metazoa</taxon>
        <taxon>Ecdysozoa</taxon>
        <taxon>Arthropoda</taxon>
        <taxon>Crustacea</taxon>
        <taxon>Branchiopoda</taxon>
        <taxon>Diplostraca</taxon>
        <taxon>Cladocera</taxon>
        <taxon>Anomopoda</taxon>
        <taxon>Daphniidae</taxon>
        <taxon>Daphnia</taxon>
    </lineage>
</organism>
<proteinExistence type="predicted"/>
<evidence type="ECO:0000313" key="2">
    <source>
        <dbReference type="EMBL" id="KAK4022867.1"/>
    </source>
</evidence>
<accession>A0ABR0ACL3</accession>
<reference evidence="2 3" key="1">
    <citation type="journal article" date="2023" name="Nucleic Acids Res.">
        <title>The hologenome of Daphnia magna reveals possible DNA methylation and microbiome-mediated evolution of the host genome.</title>
        <authorList>
            <person name="Chaturvedi A."/>
            <person name="Li X."/>
            <person name="Dhandapani V."/>
            <person name="Marshall H."/>
            <person name="Kissane S."/>
            <person name="Cuenca-Cambronero M."/>
            <person name="Asole G."/>
            <person name="Calvet F."/>
            <person name="Ruiz-Romero M."/>
            <person name="Marangio P."/>
            <person name="Guigo R."/>
            <person name="Rago D."/>
            <person name="Mirbahai L."/>
            <person name="Eastwood N."/>
            <person name="Colbourne J.K."/>
            <person name="Zhou J."/>
            <person name="Mallon E."/>
            <person name="Orsini L."/>
        </authorList>
    </citation>
    <scope>NUCLEOTIDE SEQUENCE [LARGE SCALE GENOMIC DNA]</scope>
    <source>
        <strain evidence="2">LRV0_1</strain>
    </source>
</reference>
<evidence type="ECO:0000256" key="1">
    <source>
        <dbReference type="SAM" id="MobiDB-lite"/>
    </source>
</evidence>
<sequence>MNGLTLDTYSLLNQTEKPLPFNFALEYRVCPYLDGMCGINHGDTMFEDEDEDDEDGFLPGYDM</sequence>
<evidence type="ECO:0000313" key="3">
    <source>
        <dbReference type="Proteomes" id="UP001234178"/>
    </source>
</evidence>
<keyword evidence="3" id="KW-1185">Reference proteome</keyword>
<dbReference type="EMBL" id="JAOYFB010000037">
    <property type="protein sequence ID" value="KAK4022867.1"/>
    <property type="molecule type" value="Genomic_DNA"/>
</dbReference>